<dbReference type="EMBL" id="QGTX01000001">
    <property type="protein sequence ID" value="PWW21964.1"/>
    <property type="molecule type" value="Genomic_DNA"/>
</dbReference>
<dbReference type="Gene3D" id="2.20.28.10">
    <property type="match status" value="1"/>
</dbReference>
<gene>
    <name evidence="2" type="ORF">JD79_01106</name>
</gene>
<evidence type="ECO:0000313" key="3">
    <source>
        <dbReference type="Proteomes" id="UP000246661"/>
    </source>
</evidence>
<dbReference type="RefSeq" id="WP_170149127.1">
    <property type="nucleotide sequence ID" value="NZ_QGTX01000001.1"/>
</dbReference>
<reference evidence="3" key="1">
    <citation type="submission" date="2018-05" db="EMBL/GenBank/DDBJ databases">
        <authorList>
            <person name="Klenk H.-P."/>
            <person name="Huntemann M."/>
            <person name="Clum A."/>
            <person name="Pillay M."/>
            <person name="Palaniappan K."/>
            <person name="Varghese N."/>
            <person name="Mikhailova N."/>
            <person name="Stamatis D."/>
            <person name="Reddy T."/>
            <person name="Daum C."/>
            <person name="Shapiro N."/>
            <person name="Ivanova N."/>
            <person name="Kyrpides N."/>
            <person name="Woyke T."/>
        </authorList>
    </citation>
    <scope>NUCLEOTIDE SEQUENCE [LARGE SCALE GENOMIC DNA]</scope>
    <source>
        <strain evidence="3">DSM 45417</strain>
    </source>
</reference>
<keyword evidence="3" id="KW-1185">Reference proteome</keyword>
<accession>A0A317QGP8</accession>
<evidence type="ECO:0000256" key="1">
    <source>
        <dbReference type="SAM" id="MobiDB-lite"/>
    </source>
</evidence>
<evidence type="ECO:0000313" key="2">
    <source>
        <dbReference type="EMBL" id="PWW21964.1"/>
    </source>
</evidence>
<feature type="region of interest" description="Disordered" evidence="1">
    <location>
        <begin position="1"/>
        <end position="21"/>
    </location>
</feature>
<dbReference type="Proteomes" id="UP000246661">
    <property type="component" value="Unassembled WGS sequence"/>
</dbReference>
<proteinExistence type="predicted"/>
<dbReference type="AlphaFoldDB" id="A0A317QGP8"/>
<organism evidence="2 3">
    <name type="scientific">Geodermatophilus normandii</name>
    <dbReference type="NCBI Taxonomy" id="1137989"/>
    <lineage>
        <taxon>Bacteria</taxon>
        <taxon>Bacillati</taxon>
        <taxon>Actinomycetota</taxon>
        <taxon>Actinomycetes</taxon>
        <taxon>Geodermatophilales</taxon>
        <taxon>Geodermatophilaceae</taxon>
        <taxon>Geodermatophilus</taxon>
    </lineage>
</organism>
<protein>
    <submittedName>
        <fullName evidence="2">Uncharacterized protein</fullName>
    </submittedName>
</protein>
<comment type="caution">
    <text evidence="2">The sequence shown here is derived from an EMBL/GenBank/DDBJ whole genome shotgun (WGS) entry which is preliminary data.</text>
</comment>
<dbReference type="SUPFAM" id="SSF57802">
    <property type="entry name" value="Rubredoxin-like"/>
    <property type="match status" value="1"/>
</dbReference>
<sequence length="54" mass="5641">MTQEDRAPQEPVGGPDEGGDPACWLARVCPVCGRLADEDPPTRCPSCGAELTAD</sequence>
<name>A0A317QGP8_9ACTN</name>